<name>A0A447IDW2_9HYPH</name>
<evidence type="ECO:0000313" key="3">
    <source>
        <dbReference type="EMBL" id="VDS05651.1"/>
    </source>
</evidence>
<evidence type="ECO:0000259" key="2">
    <source>
        <dbReference type="Pfam" id="PF08327"/>
    </source>
</evidence>
<evidence type="ECO:0000313" key="4">
    <source>
        <dbReference type="Proteomes" id="UP000268844"/>
    </source>
</evidence>
<comment type="similarity">
    <text evidence="1">Belongs to the AHA1 family.</text>
</comment>
<sequence length="150" mass="16830">MSTVTARAEYEFASLSAEQVYDAWLMPERARQWMTAQLQAKTPDEVVTRVEIEPVTGGKFVFADSRDGSEAWGTYKRLDRPTRIAFSWFVTPEEEAEDSSLVTLEIEPRGKGCQVRVTHDMDAEWAEYVPQTAAAWGAMLAAIDTAFGSR</sequence>
<dbReference type="Pfam" id="PF08327">
    <property type="entry name" value="AHSA1"/>
    <property type="match status" value="1"/>
</dbReference>
<feature type="domain" description="Activator of Hsp90 ATPase homologue 1/2-like C-terminal" evidence="2">
    <location>
        <begin position="15"/>
        <end position="147"/>
    </location>
</feature>
<dbReference type="AlphaFoldDB" id="A0A447IDW2"/>
<dbReference type="EMBL" id="UZWD01000034">
    <property type="protein sequence ID" value="VDS05651.1"/>
    <property type="molecule type" value="Genomic_DNA"/>
</dbReference>
<dbReference type="CDD" id="cd07814">
    <property type="entry name" value="SRPBCC_CalC_Aha1-like"/>
    <property type="match status" value="1"/>
</dbReference>
<dbReference type="InterPro" id="IPR013538">
    <property type="entry name" value="ASHA1/2-like_C"/>
</dbReference>
<dbReference type="Gene3D" id="3.30.530.20">
    <property type="match status" value="1"/>
</dbReference>
<protein>
    <recommendedName>
        <fullName evidence="2">Activator of Hsp90 ATPase homologue 1/2-like C-terminal domain-containing protein</fullName>
    </recommendedName>
</protein>
<reference evidence="3 4" key="1">
    <citation type="submission" date="2018-12" db="EMBL/GenBank/DDBJ databases">
        <authorList>
            <person name="Criscuolo A."/>
        </authorList>
    </citation>
    <scope>NUCLEOTIDE SEQUENCE [LARGE SCALE GENOMIC DNA]</scope>
    <source>
        <strain evidence="3">ACIP1116281</strain>
    </source>
</reference>
<dbReference type="RefSeq" id="WP_126151180.1">
    <property type="nucleotide sequence ID" value="NZ_JBHTMH010000005.1"/>
</dbReference>
<organism evidence="3 4">
    <name type="scientific">Devosia equisanguinis</name>
    <dbReference type="NCBI Taxonomy" id="2490941"/>
    <lineage>
        <taxon>Bacteria</taxon>
        <taxon>Pseudomonadati</taxon>
        <taxon>Pseudomonadota</taxon>
        <taxon>Alphaproteobacteria</taxon>
        <taxon>Hyphomicrobiales</taxon>
        <taxon>Devosiaceae</taxon>
        <taxon>Devosia</taxon>
    </lineage>
</organism>
<dbReference type="Proteomes" id="UP000268844">
    <property type="component" value="Unassembled WGS sequence"/>
</dbReference>
<gene>
    <name evidence="3" type="ORF">DEVEQU_02794</name>
</gene>
<evidence type="ECO:0000256" key="1">
    <source>
        <dbReference type="ARBA" id="ARBA00006817"/>
    </source>
</evidence>
<keyword evidence="4" id="KW-1185">Reference proteome</keyword>
<accession>A0A447IDW2</accession>
<proteinExistence type="inferred from homology"/>
<dbReference type="OrthoDB" id="9805228at2"/>
<dbReference type="InterPro" id="IPR023393">
    <property type="entry name" value="START-like_dom_sf"/>
</dbReference>
<dbReference type="SUPFAM" id="SSF55961">
    <property type="entry name" value="Bet v1-like"/>
    <property type="match status" value="1"/>
</dbReference>